<comment type="caution">
    <text evidence="2">The sequence shown here is derived from an EMBL/GenBank/DDBJ whole genome shotgun (WGS) entry which is preliminary data.</text>
</comment>
<evidence type="ECO:0000313" key="3">
    <source>
        <dbReference type="Proteomes" id="UP000247536"/>
    </source>
</evidence>
<sequence>MQTTTEDTTLAPSEVIRPAAADAQLPDAAKRIDSRRRYPASAFRGPLFEARDRIALAMATVMLIGPLAALPLGF</sequence>
<gene>
    <name evidence="2" type="ORF">DMY87_08405</name>
</gene>
<accession>A0ABX5NUQ4</accession>
<evidence type="ECO:0000256" key="1">
    <source>
        <dbReference type="SAM" id="Phobius"/>
    </source>
</evidence>
<proteinExistence type="predicted"/>
<name>A0ABX5NUQ4_9HYPH</name>
<keyword evidence="3" id="KW-1185">Reference proteome</keyword>
<dbReference type="Proteomes" id="UP000247536">
    <property type="component" value="Unassembled WGS sequence"/>
</dbReference>
<protein>
    <submittedName>
        <fullName evidence="2">Uncharacterized protein</fullName>
    </submittedName>
</protein>
<reference evidence="2 3" key="1">
    <citation type="submission" date="2018-06" db="EMBL/GenBank/DDBJ databases">
        <title>Rhizobium wuzhouense sp. nov., isolated from roots of Oryza officinalis.</title>
        <authorList>
            <person name="Yuan T."/>
        </authorList>
    </citation>
    <scope>NUCLEOTIDE SEQUENCE [LARGE SCALE GENOMIC DNA]</scope>
    <source>
        <strain evidence="2 3">W44</strain>
    </source>
</reference>
<evidence type="ECO:0000313" key="2">
    <source>
        <dbReference type="EMBL" id="PYB75447.1"/>
    </source>
</evidence>
<keyword evidence="1" id="KW-0812">Transmembrane</keyword>
<keyword evidence="1" id="KW-0472">Membrane</keyword>
<organism evidence="2 3">
    <name type="scientific">Rhizobium wuzhouense</name>
    <dbReference type="NCBI Taxonomy" id="1986026"/>
    <lineage>
        <taxon>Bacteria</taxon>
        <taxon>Pseudomonadati</taxon>
        <taxon>Pseudomonadota</taxon>
        <taxon>Alphaproteobacteria</taxon>
        <taxon>Hyphomicrobiales</taxon>
        <taxon>Rhizobiaceae</taxon>
        <taxon>Rhizobium/Agrobacterium group</taxon>
        <taxon>Rhizobium</taxon>
    </lineage>
</organism>
<dbReference type="EMBL" id="QJRY01000002">
    <property type="protein sequence ID" value="PYB75447.1"/>
    <property type="molecule type" value="Genomic_DNA"/>
</dbReference>
<dbReference type="RefSeq" id="WP_110790831.1">
    <property type="nucleotide sequence ID" value="NZ_QJRY01000002.1"/>
</dbReference>
<keyword evidence="1" id="KW-1133">Transmembrane helix</keyword>
<feature type="transmembrane region" description="Helical" evidence="1">
    <location>
        <begin position="54"/>
        <end position="73"/>
    </location>
</feature>